<gene>
    <name evidence="3" type="ORF">IHQ68_15870</name>
</gene>
<dbReference type="InterPro" id="IPR011047">
    <property type="entry name" value="Quinoprotein_ADH-like_sf"/>
</dbReference>
<accession>A0ABU1DIZ7</accession>
<evidence type="ECO:0000313" key="3">
    <source>
        <dbReference type="EMBL" id="MDR4308097.1"/>
    </source>
</evidence>
<dbReference type="InterPro" id="IPR002372">
    <property type="entry name" value="PQQ_rpt_dom"/>
</dbReference>
<dbReference type="Gene3D" id="2.130.10.10">
    <property type="entry name" value="YVTN repeat-like/Quinoprotein amine dehydrogenase"/>
    <property type="match status" value="1"/>
</dbReference>
<feature type="signal peptide" evidence="1">
    <location>
        <begin position="1"/>
        <end position="30"/>
    </location>
</feature>
<keyword evidence="4" id="KW-1185">Reference proteome</keyword>
<evidence type="ECO:0000256" key="1">
    <source>
        <dbReference type="SAM" id="SignalP"/>
    </source>
</evidence>
<proteinExistence type="predicted"/>
<dbReference type="InterPro" id="IPR013783">
    <property type="entry name" value="Ig-like_fold"/>
</dbReference>
<evidence type="ECO:0000259" key="2">
    <source>
        <dbReference type="Pfam" id="PF13360"/>
    </source>
</evidence>
<keyword evidence="1" id="KW-0732">Signal</keyword>
<feature type="chain" id="PRO_5046824741" evidence="1">
    <location>
        <begin position="31"/>
        <end position="531"/>
    </location>
</feature>
<comment type="caution">
    <text evidence="3">The sequence shown here is derived from an EMBL/GenBank/DDBJ whole genome shotgun (WGS) entry which is preliminary data.</text>
</comment>
<sequence length="531" mass="54556">MRVRFFLMRPFIQLAAAFALILTAMAPAAAATLAFSKDFIAPGTAFTITGSGFTANAVVEVYFDLKQVAFRVTNASGAFTYNAKVPKTALPGALTVTAMPRSGSTGAVGQKDLTVRTDWGNWRGSPRSRAFNKTENVLSTSTVRELDLEWSSPAVRRSVLSAPVVSGDKFFFVSSDGYLSAYNRTTRAKVFEVNASANTLLPPAVSGNYVVTVGNGLVTARSTANGGLAWRGAAPQGAGAPIIHDNVVYVSGQGTGAAGPGVYAFPLNCGTGGVACRPKWQGPAGTASYYIPEPSVAIGDGKVFASVNGVLYTFPLDCAAATCAAVGSWSGVSVAAPTFANGYVFIGSTTGLQAFRSDCIGCGPAWTASISSGVSRAVSVSKNLLTFVSNDSVLYAVGASCASTSCAPLWSTAVASSALNTTVANDIIYVASASSTQAYPVNGYGGVPPLWSGGAGGTYANAIYAQASVVDGVVYTPGGAGMKIYELEFPPQPLRARVAGAKRVYISQLKPNPALDAEAKAVEATLKKARG</sequence>
<reference evidence="3" key="1">
    <citation type="submission" date="2020-10" db="EMBL/GenBank/DDBJ databases">
        <authorList>
            <person name="Abbas A."/>
            <person name="Razzaq R."/>
            <person name="Waqas M."/>
            <person name="Abbas N."/>
            <person name="Nielsen T.K."/>
            <person name="Hansen L.H."/>
            <person name="Hussain S."/>
            <person name="Shahid M."/>
        </authorList>
    </citation>
    <scope>NUCLEOTIDE SEQUENCE</scope>
    <source>
        <strain evidence="3">S14</strain>
    </source>
</reference>
<dbReference type="Proteomes" id="UP001181622">
    <property type="component" value="Unassembled WGS sequence"/>
</dbReference>
<dbReference type="RefSeq" id="WP_309393571.1">
    <property type="nucleotide sequence ID" value="NZ_JADBEO010000040.1"/>
</dbReference>
<dbReference type="Gene3D" id="2.60.40.10">
    <property type="entry name" value="Immunoglobulins"/>
    <property type="match status" value="1"/>
</dbReference>
<organism evidence="3 4">
    <name type="scientific">Chelatococcus sambhunathii</name>
    <dbReference type="NCBI Taxonomy" id="363953"/>
    <lineage>
        <taxon>Bacteria</taxon>
        <taxon>Pseudomonadati</taxon>
        <taxon>Pseudomonadota</taxon>
        <taxon>Alphaproteobacteria</taxon>
        <taxon>Hyphomicrobiales</taxon>
        <taxon>Chelatococcaceae</taxon>
        <taxon>Chelatococcus</taxon>
    </lineage>
</organism>
<feature type="domain" description="Pyrrolo-quinoline quinone repeat" evidence="2">
    <location>
        <begin position="150"/>
        <end position="252"/>
    </location>
</feature>
<evidence type="ECO:0000313" key="4">
    <source>
        <dbReference type="Proteomes" id="UP001181622"/>
    </source>
</evidence>
<dbReference type="SUPFAM" id="SSF50998">
    <property type="entry name" value="Quinoprotein alcohol dehydrogenase-like"/>
    <property type="match status" value="1"/>
</dbReference>
<dbReference type="Pfam" id="PF13360">
    <property type="entry name" value="PQQ_2"/>
    <property type="match status" value="1"/>
</dbReference>
<dbReference type="InterPro" id="IPR015943">
    <property type="entry name" value="WD40/YVTN_repeat-like_dom_sf"/>
</dbReference>
<dbReference type="EMBL" id="JADBEO010000040">
    <property type="protein sequence ID" value="MDR4308097.1"/>
    <property type="molecule type" value="Genomic_DNA"/>
</dbReference>
<protein>
    <submittedName>
        <fullName evidence="3">PQQ-binding-like beta-propeller repeat protein</fullName>
    </submittedName>
</protein>
<name>A0ABU1DIZ7_9HYPH</name>